<evidence type="ECO:0000256" key="7">
    <source>
        <dbReference type="ARBA" id="ARBA00022840"/>
    </source>
</evidence>
<dbReference type="EC" id="2.7.13.3" evidence="2"/>
<proteinExistence type="predicted"/>
<evidence type="ECO:0000259" key="10">
    <source>
        <dbReference type="SMART" id="SM00387"/>
    </source>
</evidence>
<keyword evidence="6 11" id="KW-0418">Kinase</keyword>
<keyword evidence="9" id="KW-0472">Membrane</keyword>
<reference evidence="12" key="1">
    <citation type="journal article" date="2019" name="Int. J. Syst. Evol. Microbiol.">
        <title>The Global Catalogue of Microorganisms (GCM) 10K type strain sequencing project: providing services to taxonomists for standard genome sequencing and annotation.</title>
        <authorList>
            <consortium name="The Broad Institute Genomics Platform"/>
            <consortium name="The Broad Institute Genome Sequencing Center for Infectious Disease"/>
            <person name="Wu L."/>
            <person name="Ma J."/>
        </authorList>
    </citation>
    <scope>NUCLEOTIDE SEQUENCE [LARGE SCALE GENOMIC DNA]</scope>
    <source>
        <strain evidence="12">JCM 10649</strain>
    </source>
</reference>
<keyword evidence="12" id="KW-1185">Reference proteome</keyword>
<dbReference type="SMART" id="SM00387">
    <property type="entry name" value="HATPase_c"/>
    <property type="match status" value="1"/>
</dbReference>
<dbReference type="Pfam" id="PF02518">
    <property type="entry name" value="HATPase_c"/>
    <property type="match status" value="1"/>
</dbReference>
<dbReference type="EMBL" id="BAAAHB010000012">
    <property type="protein sequence ID" value="GAA0454911.1"/>
    <property type="molecule type" value="Genomic_DNA"/>
</dbReference>
<evidence type="ECO:0000256" key="3">
    <source>
        <dbReference type="ARBA" id="ARBA00022553"/>
    </source>
</evidence>
<dbReference type="InterPro" id="IPR003594">
    <property type="entry name" value="HATPase_dom"/>
</dbReference>
<feature type="domain" description="Histidine kinase/HSP90-like ATPase" evidence="10">
    <location>
        <begin position="325"/>
        <end position="415"/>
    </location>
</feature>
<keyword evidence="3" id="KW-0597">Phosphoprotein</keyword>
<dbReference type="Gene3D" id="1.20.5.1930">
    <property type="match status" value="1"/>
</dbReference>
<feature type="transmembrane region" description="Helical" evidence="9">
    <location>
        <begin position="161"/>
        <end position="184"/>
    </location>
</feature>
<dbReference type="InterPro" id="IPR050482">
    <property type="entry name" value="Sensor_HK_TwoCompSys"/>
</dbReference>
<keyword evidence="4" id="KW-0808">Transferase</keyword>
<dbReference type="Pfam" id="PF07730">
    <property type="entry name" value="HisKA_3"/>
    <property type="match status" value="1"/>
</dbReference>
<name>A0ABP3JIQ6_9ACTN</name>
<keyword evidence="5" id="KW-0547">Nucleotide-binding</keyword>
<dbReference type="PANTHER" id="PTHR24421">
    <property type="entry name" value="NITRATE/NITRITE SENSOR PROTEIN NARX-RELATED"/>
    <property type="match status" value="1"/>
</dbReference>
<accession>A0ABP3JIQ6</accession>
<evidence type="ECO:0000256" key="9">
    <source>
        <dbReference type="SAM" id="Phobius"/>
    </source>
</evidence>
<organism evidence="11 12">
    <name type="scientific">Streptomyces stramineus</name>
    <dbReference type="NCBI Taxonomy" id="173861"/>
    <lineage>
        <taxon>Bacteria</taxon>
        <taxon>Bacillati</taxon>
        <taxon>Actinomycetota</taxon>
        <taxon>Actinomycetes</taxon>
        <taxon>Kitasatosporales</taxon>
        <taxon>Streptomycetaceae</taxon>
        <taxon>Streptomyces</taxon>
    </lineage>
</organism>
<evidence type="ECO:0000256" key="1">
    <source>
        <dbReference type="ARBA" id="ARBA00000085"/>
    </source>
</evidence>
<feature type="transmembrane region" description="Helical" evidence="9">
    <location>
        <begin position="37"/>
        <end position="56"/>
    </location>
</feature>
<evidence type="ECO:0000313" key="12">
    <source>
        <dbReference type="Proteomes" id="UP001499895"/>
    </source>
</evidence>
<keyword evidence="9" id="KW-0812">Transmembrane</keyword>
<keyword evidence="8" id="KW-0902">Two-component regulatory system</keyword>
<dbReference type="PANTHER" id="PTHR24421:SF10">
    <property type="entry name" value="NITRATE_NITRITE SENSOR PROTEIN NARQ"/>
    <property type="match status" value="1"/>
</dbReference>
<keyword evidence="9" id="KW-1133">Transmembrane helix</keyword>
<evidence type="ECO:0000256" key="4">
    <source>
        <dbReference type="ARBA" id="ARBA00022679"/>
    </source>
</evidence>
<dbReference type="GO" id="GO:0016301">
    <property type="term" value="F:kinase activity"/>
    <property type="evidence" value="ECO:0007669"/>
    <property type="project" value="UniProtKB-KW"/>
</dbReference>
<feature type="transmembrane region" description="Helical" evidence="9">
    <location>
        <begin position="104"/>
        <end position="127"/>
    </location>
</feature>
<evidence type="ECO:0000256" key="2">
    <source>
        <dbReference type="ARBA" id="ARBA00012438"/>
    </source>
</evidence>
<gene>
    <name evidence="11" type="ORF">GCM10009544_17060</name>
</gene>
<comment type="caution">
    <text evidence="11">The sequence shown here is derived from an EMBL/GenBank/DDBJ whole genome shotgun (WGS) entry which is preliminary data.</text>
</comment>
<dbReference type="SUPFAM" id="SSF55874">
    <property type="entry name" value="ATPase domain of HSP90 chaperone/DNA topoisomerase II/histidine kinase"/>
    <property type="match status" value="1"/>
</dbReference>
<dbReference type="Proteomes" id="UP001499895">
    <property type="component" value="Unassembled WGS sequence"/>
</dbReference>
<dbReference type="Gene3D" id="3.30.565.10">
    <property type="entry name" value="Histidine kinase-like ATPase, C-terminal domain"/>
    <property type="match status" value="1"/>
</dbReference>
<evidence type="ECO:0000256" key="6">
    <source>
        <dbReference type="ARBA" id="ARBA00022777"/>
    </source>
</evidence>
<evidence type="ECO:0000313" key="11">
    <source>
        <dbReference type="EMBL" id="GAA0454911.1"/>
    </source>
</evidence>
<dbReference type="InterPro" id="IPR025828">
    <property type="entry name" value="Put_sensor_dom"/>
</dbReference>
<comment type="catalytic activity">
    <reaction evidence="1">
        <text>ATP + protein L-histidine = ADP + protein N-phospho-L-histidine.</text>
        <dbReference type="EC" id="2.7.13.3"/>
    </reaction>
</comment>
<feature type="transmembrane region" description="Helical" evidence="9">
    <location>
        <begin position="12"/>
        <end position="31"/>
    </location>
</feature>
<protein>
    <recommendedName>
        <fullName evidence="2">histidine kinase</fullName>
        <ecNumber evidence="2">2.7.13.3</ecNumber>
    </recommendedName>
</protein>
<dbReference type="InterPro" id="IPR011712">
    <property type="entry name" value="Sig_transdc_His_kin_sub3_dim/P"/>
</dbReference>
<dbReference type="Pfam" id="PF13796">
    <property type="entry name" value="Sensor"/>
    <property type="match status" value="1"/>
</dbReference>
<sequence>MRDMVQRTVRSLQYLLLGLAAGIGALVTVVAGVTGCAVLGVTHLGAPAFLATTSVVRRLAGLERRRAALILPVRIPTPYPAAEAAVVSGRARQRAAHPATWRDTAWLTILFPLTVFCAVLAVVVLAVDLASLTAPAWAWALPPEHRGDPGFMPLATPGRQAVTALAALALLPAATWLVCALATGQARLAAELLKPGRTQQLTERTDHLARTRSRAIDAQAAELRRIERDLHDGAQARIVALGMALALAERRLKTLGPAADQARADLTAARADVNTALDELRHLVRGIHPPILTDRGLDGALTALFADHPLPITSDIRLPRRLAPALEAAAYFLIAEALTNITKHAHATTATVTVHTRPDGTLTVIVTDDGHGGADPDGSGLTGLRRRIEALDGTLTLTSPTGGPTTVQAEIPCAL</sequence>
<dbReference type="InterPro" id="IPR036890">
    <property type="entry name" value="HATPase_C_sf"/>
</dbReference>
<evidence type="ECO:0000256" key="5">
    <source>
        <dbReference type="ARBA" id="ARBA00022741"/>
    </source>
</evidence>
<keyword evidence="7" id="KW-0067">ATP-binding</keyword>
<evidence type="ECO:0000256" key="8">
    <source>
        <dbReference type="ARBA" id="ARBA00023012"/>
    </source>
</evidence>